<evidence type="ECO:0000313" key="3">
    <source>
        <dbReference type="EMBL" id="KAK8561572.1"/>
    </source>
</evidence>
<proteinExistence type="predicted"/>
<dbReference type="InterPro" id="IPR011990">
    <property type="entry name" value="TPR-like_helical_dom_sf"/>
</dbReference>
<dbReference type="Proteomes" id="UP001472677">
    <property type="component" value="Unassembled WGS sequence"/>
</dbReference>
<dbReference type="Pfam" id="PF01535">
    <property type="entry name" value="PPR"/>
    <property type="match status" value="1"/>
</dbReference>
<evidence type="ECO:0000256" key="2">
    <source>
        <dbReference type="PROSITE-ProRule" id="PRU00708"/>
    </source>
</evidence>
<dbReference type="EMBL" id="JBBPBM010000013">
    <property type="protein sequence ID" value="KAK8561572.1"/>
    <property type="molecule type" value="Genomic_DNA"/>
</dbReference>
<keyword evidence="1" id="KW-0677">Repeat</keyword>
<feature type="repeat" description="PPR" evidence="2">
    <location>
        <begin position="5"/>
        <end position="39"/>
    </location>
</feature>
<evidence type="ECO:0000256" key="1">
    <source>
        <dbReference type="ARBA" id="ARBA00022737"/>
    </source>
</evidence>
<organism evidence="3 4">
    <name type="scientific">Hibiscus sabdariffa</name>
    <name type="common">roselle</name>
    <dbReference type="NCBI Taxonomy" id="183260"/>
    <lineage>
        <taxon>Eukaryota</taxon>
        <taxon>Viridiplantae</taxon>
        <taxon>Streptophyta</taxon>
        <taxon>Embryophyta</taxon>
        <taxon>Tracheophyta</taxon>
        <taxon>Spermatophyta</taxon>
        <taxon>Magnoliopsida</taxon>
        <taxon>eudicotyledons</taxon>
        <taxon>Gunneridae</taxon>
        <taxon>Pentapetalae</taxon>
        <taxon>rosids</taxon>
        <taxon>malvids</taxon>
        <taxon>Malvales</taxon>
        <taxon>Malvaceae</taxon>
        <taxon>Malvoideae</taxon>
        <taxon>Hibiscus</taxon>
    </lineage>
</organism>
<dbReference type="InterPro" id="IPR046960">
    <property type="entry name" value="PPR_At4g14850-like_plant"/>
</dbReference>
<dbReference type="PROSITE" id="PS51375">
    <property type="entry name" value="PPR"/>
    <property type="match status" value="1"/>
</dbReference>
<reference evidence="3 4" key="1">
    <citation type="journal article" date="2024" name="G3 (Bethesda)">
        <title>Genome assembly of Hibiscus sabdariffa L. provides insights into metabolisms of medicinal natural products.</title>
        <authorList>
            <person name="Kim T."/>
        </authorList>
    </citation>
    <scope>NUCLEOTIDE SEQUENCE [LARGE SCALE GENOMIC DNA]</scope>
    <source>
        <strain evidence="3">TK-2024</strain>
        <tissue evidence="3">Old leaves</tissue>
    </source>
</reference>
<evidence type="ECO:0000313" key="4">
    <source>
        <dbReference type="Proteomes" id="UP001472677"/>
    </source>
</evidence>
<comment type="caution">
    <text evidence="3">The sequence shown here is derived from an EMBL/GenBank/DDBJ whole genome shotgun (WGS) entry which is preliminary data.</text>
</comment>
<protein>
    <recommendedName>
        <fullName evidence="5">Pentatricopeptide repeat-containing protein</fullName>
    </recommendedName>
</protein>
<evidence type="ECO:0008006" key="5">
    <source>
        <dbReference type="Google" id="ProtNLM"/>
    </source>
</evidence>
<keyword evidence="4" id="KW-1185">Reference proteome</keyword>
<gene>
    <name evidence="3" type="ORF">V6N12_048638</name>
</gene>
<accession>A0ABR2EK71</accession>
<dbReference type="InterPro" id="IPR002885">
    <property type="entry name" value="PPR_rpt"/>
</dbReference>
<dbReference type="NCBIfam" id="TIGR00756">
    <property type="entry name" value="PPR"/>
    <property type="match status" value="1"/>
</dbReference>
<dbReference type="PANTHER" id="PTHR47926">
    <property type="entry name" value="PENTATRICOPEPTIDE REPEAT-CONTAINING PROTEIN"/>
    <property type="match status" value="1"/>
</dbReference>
<name>A0ABR2EK71_9ROSI</name>
<sequence length="128" mass="14043">MSVRDTVSWNSMISGLVGNCCFDDAVWVLGDMLKDGGIQLDSTTVAAVLPALAGLQELILGMEVQCLALKLEFHSYLHVLTGLISLHSKCGEMTGFKTKVFNVVTRNYKEPVKWTVKWVLEGRRGVVG</sequence>
<dbReference type="Gene3D" id="1.25.40.10">
    <property type="entry name" value="Tetratricopeptide repeat domain"/>
    <property type="match status" value="1"/>
</dbReference>